<feature type="region of interest" description="Disordered" evidence="1">
    <location>
        <begin position="201"/>
        <end position="232"/>
    </location>
</feature>
<dbReference type="PANTHER" id="PTHR48100:SF54">
    <property type="entry name" value="PHOSPHATASE SPAC5H10.03-RELATED"/>
    <property type="match status" value="1"/>
</dbReference>
<dbReference type="SMART" id="SM00855">
    <property type="entry name" value="PGAM"/>
    <property type="match status" value="1"/>
</dbReference>
<evidence type="ECO:0000313" key="3">
    <source>
        <dbReference type="Proteomes" id="UP000182658"/>
    </source>
</evidence>
<name>A0A1J7IC14_9PEZI</name>
<dbReference type="GO" id="GO:0016791">
    <property type="term" value="F:phosphatase activity"/>
    <property type="evidence" value="ECO:0007669"/>
    <property type="project" value="TreeGrafter"/>
</dbReference>
<sequence>MPTYIHLVRHAQGYHNLSKENQQIRDPDLTPHGEAQCATLRDNFPYHDKVTHLVASPMRRTLRTCLLGFSPEVEAGKKVVALPEVQELSTLPCDIGSDPEVLAKDFDSSKVDLSLVKKGWTDKSHGSPWEPTINALEARAKAARVWLRDLAAQTKDAEEVHIVVVSHGGFIHFFTEDWDGMNPSAGTGWENTEYRTYEFVDPSGQDPNASLKETHPSWRRRRGSAIPLTETEQRELMAVEKKHLEQELEEVVASQNNGGESQE</sequence>
<dbReference type="AlphaFoldDB" id="A0A1J7IC14"/>
<dbReference type="InParanoid" id="A0A1J7IC14"/>
<keyword evidence="3" id="KW-1185">Reference proteome</keyword>
<dbReference type="GO" id="GO:0005737">
    <property type="term" value="C:cytoplasm"/>
    <property type="evidence" value="ECO:0007669"/>
    <property type="project" value="TreeGrafter"/>
</dbReference>
<dbReference type="Pfam" id="PF00300">
    <property type="entry name" value="His_Phos_1"/>
    <property type="match status" value="1"/>
</dbReference>
<dbReference type="CDD" id="cd07067">
    <property type="entry name" value="HP_PGM_like"/>
    <property type="match status" value="1"/>
</dbReference>
<proteinExistence type="predicted"/>
<gene>
    <name evidence="2" type="ORF">CONLIGDRAFT_582889</name>
</gene>
<reference evidence="2 3" key="1">
    <citation type="submission" date="2016-10" db="EMBL/GenBank/DDBJ databases">
        <title>Draft genome sequence of Coniochaeta ligniaria NRRL30616, a lignocellulolytic fungus for bioabatement of inhibitors in plant biomass hydrolysates.</title>
        <authorList>
            <consortium name="DOE Joint Genome Institute"/>
            <person name="Jimenez D.J."/>
            <person name="Hector R.E."/>
            <person name="Riley R."/>
            <person name="Sun H."/>
            <person name="Grigoriev I.V."/>
            <person name="Van Elsas J.D."/>
            <person name="Nichols N.N."/>
        </authorList>
    </citation>
    <scope>NUCLEOTIDE SEQUENCE [LARGE SCALE GENOMIC DNA]</scope>
    <source>
        <strain evidence="2 3">NRRL 30616</strain>
    </source>
</reference>
<protein>
    <submittedName>
        <fullName evidence="2">Phosphoglycerate mutase-like protein</fullName>
    </submittedName>
</protein>
<dbReference type="SUPFAM" id="SSF53254">
    <property type="entry name" value="Phosphoglycerate mutase-like"/>
    <property type="match status" value="1"/>
</dbReference>
<dbReference type="OrthoDB" id="496981at2759"/>
<dbReference type="Proteomes" id="UP000182658">
    <property type="component" value="Unassembled WGS sequence"/>
</dbReference>
<dbReference type="InterPro" id="IPR029033">
    <property type="entry name" value="His_PPase_superfam"/>
</dbReference>
<evidence type="ECO:0000256" key="1">
    <source>
        <dbReference type="SAM" id="MobiDB-lite"/>
    </source>
</evidence>
<accession>A0A1J7IC14</accession>
<dbReference type="InterPro" id="IPR050275">
    <property type="entry name" value="PGM_Phosphatase"/>
</dbReference>
<dbReference type="Gene3D" id="3.40.50.1240">
    <property type="entry name" value="Phosphoglycerate mutase-like"/>
    <property type="match status" value="1"/>
</dbReference>
<dbReference type="EMBL" id="KV875102">
    <property type="protein sequence ID" value="OIW25239.1"/>
    <property type="molecule type" value="Genomic_DNA"/>
</dbReference>
<evidence type="ECO:0000313" key="2">
    <source>
        <dbReference type="EMBL" id="OIW25239.1"/>
    </source>
</evidence>
<dbReference type="PANTHER" id="PTHR48100">
    <property type="entry name" value="BROAD-SPECIFICITY PHOSPHATASE YOR283W-RELATED"/>
    <property type="match status" value="1"/>
</dbReference>
<organism evidence="2 3">
    <name type="scientific">Coniochaeta ligniaria NRRL 30616</name>
    <dbReference type="NCBI Taxonomy" id="1408157"/>
    <lineage>
        <taxon>Eukaryota</taxon>
        <taxon>Fungi</taxon>
        <taxon>Dikarya</taxon>
        <taxon>Ascomycota</taxon>
        <taxon>Pezizomycotina</taxon>
        <taxon>Sordariomycetes</taxon>
        <taxon>Sordariomycetidae</taxon>
        <taxon>Coniochaetales</taxon>
        <taxon>Coniochaetaceae</taxon>
        <taxon>Coniochaeta</taxon>
    </lineage>
</organism>
<dbReference type="InterPro" id="IPR013078">
    <property type="entry name" value="His_Pase_superF_clade-1"/>
</dbReference>